<evidence type="ECO:0000256" key="5">
    <source>
        <dbReference type="ARBA" id="ARBA00022825"/>
    </source>
</evidence>
<sequence>MPEASRRRFAAVTLVALVQAGPARAEETAFDPAQWPYTAIGKLNVVTGANRRRFCTASLIGPRLALSAAHCLWDEPRKRWVTPAVVHFVAGWAQGRYLAHAVASAYRTGPDYLYGTAPANLARDWALIELAEAIPVKPIALEPASAEGDPDIGSDIRRAGYSRDRSERMSAQGRCSARATAGPEPLLLHACRAIPGESGSALLRTGPAGPMVIGILVAGRTEQGAEDLSVAVPVRAFREAAEALLRAQAEGKPGP</sequence>
<dbReference type="Proteomes" id="UP001055057">
    <property type="component" value="Unassembled WGS sequence"/>
</dbReference>
<evidence type="ECO:0000256" key="3">
    <source>
        <dbReference type="ARBA" id="ARBA00022729"/>
    </source>
</evidence>
<dbReference type="InterPro" id="IPR043504">
    <property type="entry name" value="Peptidase_S1_PA_chymotrypsin"/>
</dbReference>
<dbReference type="InterPro" id="IPR008256">
    <property type="entry name" value="Peptidase_S1B"/>
</dbReference>
<feature type="signal peptide" evidence="6">
    <location>
        <begin position="1"/>
        <end position="25"/>
    </location>
</feature>
<reference evidence="8" key="1">
    <citation type="journal article" date="2021" name="Front. Microbiol.">
        <title>Comprehensive Comparative Genomics and Phenotyping of Methylobacterium Species.</title>
        <authorList>
            <person name="Alessa O."/>
            <person name="Ogura Y."/>
            <person name="Fujitani Y."/>
            <person name="Takami H."/>
            <person name="Hayashi T."/>
            <person name="Sahin N."/>
            <person name="Tani A."/>
        </authorList>
    </citation>
    <scope>NUCLEOTIDE SEQUENCE</scope>
    <source>
        <strain evidence="8">DSM 23632</strain>
    </source>
</reference>
<dbReference type="Gene3D" id="2.40.10.10">
    <property type="entry name" value="Trypsin-like serine proteases"/>
    <property type="match status" value="2"/>
</dbReference>
<dbReference type="InterPro" id="IPR001254">
    <property type="entry name" value="Trypsin_dom"/>
</dbReference>
<evidence type="ECO:0000256" key="2">
    <source>
        <dbReference type="ARBA" id="ARBA00022670"/>
    </source>
</evidence>
<protein>
    <recommendedName>
        <fullName evidence="6">Serine protease</fullName>
        <ecNumber evidence="6">3.4.21.-</ecNumber>
    </recommendedName>
</protein>
<organism evidence="8 9">
    <name type="scientific">Methylobacterium trifolii</name>
    <dbReference type="NCBI Taxonomy" id="1003092"/>
    <lineage>
        <taxon>Bacteria</taxon>
        <taxon>Pseudomonadati</taxon>
        <taxon>Pseudomonadota</taxon>
        <taxon>Alphaproteobacteria</taxon>
        <taxon>Hyphomicrobiales</taxon>
        <taxon>Methylobacteriaceae</taxon>
        <taxon>Methylobacterium</taxon>
    </lineage>
</organism>
<dbReference type="Pfam" id="PF00089">
    <property type="entry name" value="Trypsin"/>
    <property type="match status" value="1"/>
</dbReference>
<name>A0ABQ4U2I1_9HYPH</name>
<dbReference type="InterPro" id="IPR018114">
    <property type="entry name" value="TRYPSIN_HIS"/>
</dbReference>
<dbReference type="PANTHER" id="PTHR15462">
    <property type="entry name" value="SERINE PROTEASE"/>
    <property type="match status" value="1"/>
</dbReference>
<reference evidence="8" key="2">
    <citation type="submission" date="2021-08" db="EMBL/GenBank/DDBJ databases">
        <authorList>
            <person name="Tani A."/>
            <person name="Ola A."/>
            <person name="Ogura Y."/>
            <person name="Katsura K."/>
            <person name="Hayashi T."/>
        </authorList>
    </citation>
    <scope>NUCLEOTIDE SEQUENCE</scope>
    <source>
        <strain evidence="8">DSM 23632</strain>
    </source>
</reference>
<accession>A0ABQ4U2I1</accession>
<evidence type="ECO:0000256" key="1">
    <source>
        <dbReference type="ARBA" id="ARBA00008764"/>
    </source>
</evidence>
<dbReference type="InterPro" id="IPR050966">
    <property type="entry name" value="Glutamyl_endopeptidase"/>
</dbReference>
<feature type="chain" id="PRO_5044998949" description="Serine protease" evidence="6">
    <location>
        <begin position="26"/>
        <end position="255"/>
    </location>
</feature>
<dbReference type="PANTHER" id="PTHR15462:SF8">
    <property type="entry name" value="SERINE PROTEASE"/>
    <property type="match status" value="1"/>
</dbReference>
<gene>
    <name evidence="8" type="ORF">MPOCJGCO_3511</name>
</gene>
<evidence type="ECO:0000256" key="4">
    <source>
        <dbReference type="ARBA" id="ARBA00022801"/>
    </source>
</evidence>
<keyword evidence="9" id="KW-1185">Reference proteome</keyword>
<keyword evidence="3 6" id="KW-0732">Signal</keyword>
<dbReference type="SUPFAM" id="SSF50494">
    <property type="entry name" value="Trypsin-like serine proteases"/>
    <property type="match status" value="1"/>
</dbReference>
<dbReference type="PRINTS" id="PR00839">
    <property type="entry name" value="V8PROTEASE"/>
</dbReference>
<keyword evidence="5 6" id="KW-0720">Serine protease</keyword>
<feature type="domain" description="Peptidase S1" evidence="7">
    <location>
        <begin position="34"/>
        <end position="238"/>
    </location>
</feature>
<dbReference type="PROSITE" id="PS00134">
    <property type="entry name" value="TRYPSIN_HIS"/>
    <property type="match status" value="1"/>
</dbReference>
<proteinExistence type="inferred from homology"/>
<dbReference type="EC" id="3.4.21.-" evidence="6"/>
<keyword evidence="4 6" id="KW-0378">Hydrolase</keyword>
<comment type="caution">
    <text evidence="8">The sequence shown here is derived from an EMBL/GenBank/DDBJ whole genome shotgun (WGS) entry which is preliminary data.</text>
</comment>
<evidence type="ECO:0000313" key="9">
    <source>
        <dbReference type="Proteomes" id="UP001055057"/>
    </source>
</evidence>
<evidence type="ECO:0000313" key="8">
    <source>
        <dbReference type="EMBL" id="GJE61389.1"/>
    </source>
</evidence>
<evidence type="ECO:0000256" key="6">
    <source>
        <dbReference type="RuleBase" id="RU004296"/>
    </source>
</evidence>
<comment type="similarity">
    <text evidence="1 6">Belongs to the peptidase S1B family.</text>
</comment>
<dbReference type="InterPro" id="IPR009003">
    <property type="entry name" value="Peptidase_S1_PA"/>
</dbReference>
<dbReference type="RefSeq" id="WP_238183953.1">
    <property type="nucleotide sequence ID" value="NZ_BPRB01000208.1"/>
</dbReference>
<keyword evidence="2 6" id="KW-0645">Protease</keyword>
<evidence type="ECO:0000259" key="7">
    <source>
        <dbReference type="Pfam" id="PF00089"/>
    </source>
</evidence>
<dbReference type="EMBL" id="BPRB01000208">
    <property type="protein sequence ID" value="GJE61389.1"/>
    <property type="molecule type" value="Genomic_DNA"/>
</dbReference>